<dbReference type="EnsemblBacteria" id="ABD42673">
    <property type="protein sequence ID" value="ABD42673"/>
    <property type="gene ID" value="Mhun_2986"/>
</dbReference>
<dbReference type="OrthoDB" id="8127at2157"/>
<dbReference type="InterPro" id="IPR011006">
    <property type="entry name" value="CheY-like_superfamily"/>
</dbReference>
<organism evidence="9 10">
    <name type="scientific">Methanospirillum hungatei JF-1 (strain ATCC 27890 / DSM 864 / NBRC 100397 / JF-1)</name>
    <dbReference type="NCBI Taxonomy" id="323259"/>
    <lineage>
        <taxon>Archaea</taxon>
        <taxon>Methanobacteriati</taxon>
        <taxon>Methanobacteriota</taxon>
        <taxon>Stenosarchaea group</taxon>
        <taxon>Methanomicrobia</taxon>
        <taxon>Methanomicrobiales</taxon>
        <taxon>Methanospirillaceae</taxon>
        <taxon>Methanospirillum</taxon>
    </lineage>
</organism>
<evidence type="ECO:0000256" key="5">
    <source>
        <dbReference type="ARBA" id="ARBA00023163"/>
    </source>
</evidence>
<dbReference type="eggNOG" id="arCOG02385">
    <property type="taxonomic scope" value="Archaea"/>
</dbReference>
<dbReference type="HOGENOM" id="CLU_000445_114_58_2"/>
<evidence type="ECO:0000256" key="3">
    <source>
        <dbReference type="ARBA" id="ARBA00023015"/>
    </source>
</evidence>
<protein>
    <submittedName>
        <fullName evidence="9">PAS/PAC sensor protein</fullName>
    </submittedName>
</protein>
<dbReference type="CDD" id="cd00156">
    <property type="entry name" value="REC"/>
    <property type="match status" value="1"/>
</dbReference>
<dbReference type="Gene3D" id="3.30.450.20">
    <property type="entry name" value="PAS domain"/>
    <property type="match status" value="2"/>
</dbReference>
<accession>Q2FTF5</accession>
<dbReference type="PROSITE" id="PS50112">
    <property type="entry name" value="PAS"/>
    <property type="match status" value="2"/>
</dbReference>
<dbReference type="Proteomes" id="UP000001941">
    <property type="component" value="Chromosome"/>
</dbReference>
<evidence type="ECO:0000256" key="6">
    <source>
        <dbReference type="PROSITE-ProRule" id="PRU00169"/>
    </source>
</evidence>
<dbReference type="eggNOG" id="arCOG06537">
    <property type="taxonomic scope" value="Archaea"/>
</dbReference>
<dbReference type="InterPro" id="IPR000014">
    <property type="entry name" value="PAS"/>
</dbReference>
<dbReference type="InterPro" id="IPR001789">
    <property type="entry name" value="Sig_transdc_resp-reg_receiver"/>
</dbReference>
<dbReference type="GeneID" id="3922901"/>
<dbReference type="RefSeq" id="WP_011449926.1">
    <property type="nucleotide sequence ID" value="NC_007796.1"/>
</dbReference>
<keyword evidence="5" id="KW-0804">Transcription</keyword>
<dbReference type="AlphaFoldDB" id="Q2FTF5"/>
<name>Q2FTF5_METHJ</name>
<dbReference type="Gene3D" id="3.40.50.2300">
    <property type="match status" value="1"/>
</dbReference>
<keyword evidence="2" id="KW-0902">Two-component regulatory system</keyword>
<dbReference type="InterPro" id="IPR035965">
    <property type="entry name" value="PAS-like_dom_sf"/>
</dbReference>
<proteinExistence type="predicted"/>
<evidence type="ECO:0000259" key="8">
    <source>
        <dbReference type="PROSITE" id="PS50112"/>
    </source>
</evidence>
<keyword evidence="4" id="KW-0238">DNA-binding</keyword>
<evidence type="ECO:0000256" key="2">
    <source>
        <dbReference type="ARBA" id="ARBA00023012"/>
    </source>
</evidence>
<dbReference type="STRING" id="323259.Mhun_2986"/>
<evidence type="ECO:0000256" key="1">
    <source>
        <dbReference type="ARBA" id="ARBA00022553"/>
    </source>
</evidence>
<dbReference type="SUPFAM" id="SSF52172">
    <property type="entry name" value="CheY-like"/>
    <property type="match status" value="1"/>
</dbReference>
<evidence type="ECO:0000313" key="10">
    <source>
        <dbReference type="Proteomes" id="UP000001941"/>
    </source>
</evidence>
<dbReference type="GO" id="GO:0005829">
    <property type="term" value="C:cytosol"/>
    <property type="evidence" value="ECO:0007669"/>
    <property type="project" value="TreeGrafter"/>
</dbReference>
<dbReference type="Pfam" id="PF00072">
    <property type="entry name" value="Response_reg"/>
    <property type="match status" value="1"/>
</dbReference>
<dbReference type="SMART" id="SM00091">
    <property type="entry name" value="PAS"/>
    <property type="match status" value="2"/>
</dbReference>
<evidence type="ECO:0000256" key="4">
    <source>
        <dbReference type="ARBA" id="ARBA00023125"/>
    </source>
</evidence>
<dbReference type="KEGG" id="mhu:Mhun_2986"/>
<feature type="modified residue" description="4-aspartylphosphate" evidence="6">
    <location>
        <position position="53"/>
    </location>
</feature>
<feature type="domain" description="PAS" evidence="8">
    <location>
        <begin position="261"/>
        <end position="309"/>
    </location>
</feature>
<dbReference type="GO" id="GO:0000976">
    <property type="term" value="F:transcription cis-regulatory region binding"/>
    <property type="evidence" value="ECO:0007669"/>
    <property type="project" value="TreeGrafter"/>
</dbReference>
<dbReference type="SUPFAM" id="SSF55785">
    <property type="entry name" value="PYP-like sensor domain (PAS domain)"/>
    <property type="match status" value="2"/>
</dbReference>
<feature type="domain" description="PAS" evidence="8">
    <location>
        <begin position="134"/>
        <end position="191"/>
    </location>
</feature>
<dbReference type="InterPro" id="IPR039420">
    <property type="entry name" value="WalR-like"/>
</dbReference>
<dbReference type="Pfam" id="PF12860">
    <property type="entry name" value="PAS_7"/>
    <property type="match status" value="1"/>
</dbReference>
<gene>
    <name evidence="9" type="ordered locus">Mhun_2986</name>
</gene>
<keyword evidence="10" id="KW-1185">Reference proteome</keyword>
<dbReference type="GO" id="GO:0032993">
    <property type="term" value="C:protein-DNA complex"/>
    <property type="evidence" value="ECO:0007669"/>
    <property type="project" value="TreeGrafter"/>
</dbReference>
<dbReference type="PROSITE" id="PS50110">
    <property type="entry name" value="RESPONSE_REGULATORY"/>
    <property type="match status" value="1"/>
</dbReference>
<dbReference type="SMART" id="SM00448">
    <property type="entry name" value="REC"/>
    <property type="match status" value="1"/>
</dbReference>
<dbReference type="InParanoid" id="Q2FTF5"/>
<dbReference type="GO" id="GO:0000156">
    <property type="term" value="F:phosphorelay response regulator activity"/>
    <property type="evidence" value="ECO:0007669"/>
    <property type="project" value="TreeGrafter"/>
</dbReference>
<feature type="domain" description="Response regulatory" evidence="7">
    <location>
        <begin position="3"/>
        <end position="118"/>
    </location>
</feature>
<keyword evidence="3" id="KW-0805">Transcription regulation</keyword>
<dbReference type="GO" id="GO:0006355">
    <property type="term" value="P:regulation of DNA-templated transcription"/>
    <property type="evidence" value="ECO:0007669"/>
    <property type="project" value="TreeGrafter"/>
</dbReference>
<keyword evidence="1 6" id="KW-0597">Phosphoprotein</keyword>
<dbReference type="EMBL" id="CP000254">
    <property type="protein sequence ID" value="ABD42673.1"/>
    <property type="molecule type" value="Genomic_DNA"/>
</dbReference>
<evidence type="ECO:0000313" key="9">
    <source>
        <dbReference type="EMBL" id="ABD42673.1"/>
    </source>
</evidence>
<dbReference type="eggNOG" id="arCOG02354">
    <property type="taxonomic scope" value="Archaea"/>
</dbReference>
<reference evidence="10" key="1">
    <citation type="journal article" date="2016" name="Stand. Genomic Sci.">
        <title>Complete genome sequence of Methanospirillum hungatei type strain JF1.</title>
        <authorList>
            <person name="Gunsalus R.P."/>
            <person name="Cook L.E."/>
            <person name="Crable B."/>
            <person name="Rohlin L."/>
            <person name="McDonald E."/>
            <person name="Mouttaki H."/>
            <person name="Sieber J.R."/>
            <person name="Poweleit N."/>
            <person name="Zhou H."/>
            <person name="Lapidus A.L."/>
            <person name="Daligault H.E."/>
            <person name="Land M."/>
            <person name="Gilna P."/>
            <person name="Ivanova N."/>
            <person name="Kyrpides N."/>
            <person name="Culley D.E."/>
            <person name="McInerney M.J."/>
        </authorList>
    </citation>
    <scope>NUCLEOTIDE SEQUENCE [LARGE SCALE GENOMIC DNA]</scope>
    <source>
        <strain evidence="10">ATCC 27890 / DSM 864 / NBRC 100397 / JF-1</strain>
    </source>
</reference>
<dbReference type="Pfam" id="PF13426">
    <property type="entry name" value="PAS_9"/>
    <property type="match status" value="1"/>
</dbReference>
<dbReference type="NCBIfam" id="TIGR00229">
    <property type="entry name" value="sensory_box"/>
    <property type="match status" value="2"/>
</dbReference>
<dbReference type="PANTHER" id="PTHR48111:SF1">
    <property type="entry name" value="TWO-COMPONENT RESPONSE REGULATOR ORR33"/>
    <property type="match status" value="1"/>
</dbReference>
<sequence length="474" mass="54434">MYRVLYVDDEPGILELVRMYLESYGSMLVDTCPSADEAKDLVRKTGYDTIVLDYYMPDVNGIDFLKEVRQSGLDCPIIIYTGRGREDVVIDALNNGADFYLQKSGEPGREFADLYSKINLAIQKYYAEKRVKETTALLRSTLESTADGIIVVDSEGKICAWNRKFVQMWNIPYHLVEGGDYSAILSYILPQITNPNHFFNRTDYRIREGIRPGIDIIELRNGKMYERYSQPQMIDGEIVGKVWSFRDITAKKSAEDALRESEERFRLLFEQAPVPYQSLNEKGEIIEVNEAWVRLMGYERNEVIGRSFMTYIPEKCLNDFQRFLLDISEFGSMYESELIILHSTGREIPVILSAKMLTGGPDMGVRTLWTFTDISEQKRIESQKEEVIIQIQKNLAELAILNDGVRNPLTVIAGQAELTLGDRAGPILAQVREIDQMIDQLDQRWHESTKILKYLHRHHGVFLIHPDGDLDGEL</sequence>
<evidence type="ECO:0000259" key="7">
    <source>
        <dbReference type="PROSITE" id="PS50110"/>
    </source>
</evidence>
<dbReference type="PANTHER" id="PTHR48111">
    <property type="entry name" value="REGULATOR OF RPOS"/>
    <property type="match status" value="1"/>
</dbReference>
<dbReference type="CDD" id="cd00130">
    <property type="entry name" value="PAS"/>
    <property type="match status" value="1"/>
</dbReference>